<name>A0A8S9L6R1_BRACR</name>
<sequence length="82" mass="9649">MTVSTLLDVELHLVTFGLPIPILCGQVRNAWVFKKPRLNKESPWIHMLEWKPRRSIGRKSRGRKQSRTKRIRLSSNIDETQL</sequence>
<proteinExistence type="predicted"/>
<feature type="region of interest" description="Disordered" evidence="1">
    <location>
        <begin position="56"/>
        <end position="82"/>
    </location>
</feature>
<feature type="compositionally biased region" description="Polar residues" evidence="1">
    <location>
        <begin position="73"/>
        <end position="82"/>
    </location>
</feature>
<feature type="compositionally biased region" description="Basic residues" evidence="1">
    <location>
        <begin position="56"/>
        <end position="72"/>
    </location>
</feature>
<organism evidence="2">
    <name type="scientific">Brassica cretica</name>
    <name type="common">Mustard</name>
    <dbReference type="NCBI Taxonomy" id="69181"/>
    <lineage>
        <taxon>Eukaryota</taxon>
        <taxon>Viridiplantae</taxon>
        <taxon>Streptophyta</taxon>
        <taxon>Embryophyta</taxon>
        <taxon>Tracheophyta</taxon>
        <taxon>Spermatophyta</taxon>
        <taxon>Magnoliopsida</taxon>
        <taxon>eudicotyledons</taxon>
        <taxon>Gunneridae</taxon>
        <taxon>Pentapetalae</taxon>
        <taxon>rosids</taxon>
        <taxon>malvids</taxon>
        <taxon>Brassicales</taxon>
        <taxon>Brassicaceae</taxon>
        <taxon>Brassiceae</taxon>
        <taxon>Brassica</taxon>
    </lineage>
</organism>
<dbReference type="AlphaFoldDB" id="A0A8S9L6R1"/>
<dbReference type="EMBL" id="QGKY02000094">
    <property type="protein sequence ID" value="KAF2602415.1"/>
    <property type="molecule type" value="Genomic_DNA"/>
</dbReference>
<protein>
    <submittedName>
        <fullName evidence="2">Uncharacterized protein</fullName>
    </submittedName>
</protein>
<evidence type="ECO:0000256" key="1">
    <source>
        <dbReference type="SAM" id="MobiDB-lite"/>
    </source>
</evidence>
<comment type="caution">
    <text evidence="2">The sequence shown here is derived from an EMBL/GenBank/DDBJ whole genome shotgun (WGS) entry which is preliminary data.</text>
</comment>
<evidence type="ECO:0000313" key="2">
    <source>
        <dbReference type="EMBL" id="KAF2602415.1"/>
    </source>
</evidence>
<gene>
    <name evidence="2" type="ORF">F2Q70_00024206</name>
</gene>
<reference evidence="2" key="1">
    <citation type="submission" date="2019-12" db="EMBL/GenBank/DDBJ databases">
        <title>Genome sequencing and annotation of Brassica cretica.</title>
        <authorList>
            <person name="Studholme D.J."/>
            <person name="Sarris P.F."/>
        </authorList>
    </citation>
    <scope>NUCLEOTIDE SEQUENCE</scope>
    <source>
        <strain evidence="2">PFS-102/07</strain>
        <tissue evidence="2">Leaf</tissue>
    </source>
</reference>
<accession>A0A8S9L6R1</accession>